<dbReference type="EMBL" id="OIVN01006181">
    <property type="protein sequence ID" value="SPD27126.1"/>
    <property type="molecule type" value="Genomic_DNA"/>
</dbReference>
<evidence type="ECO:0000313" key="2">
    <source>
        <dbReference type="EMBL" id="SPD27126.1"/>
    </source>
</evidence>
<feature type="compositionally biased region" description="Basic residues" evidence="1">
    <location>
        <begin position="60"/>
        <end position="71"/>
    </location>
</feature>
<protein>
    <submittedName>
        <fullName evidence="2">Uncharacterized protein</fullName>
    </submittedName>
</protein>
<feature type="region of interest" description="Disordered" evidence="1">
    <location>
        <begin position="1"/>
        <end position="99"/>
    </location>
</feature>
<dbReference type="AlphaFoldDB" id="A0A2N9INJ4"/>
<sequence>MLDVAIVLHNGVLNRERVEAKKERKKKKKRRRRKEKRRRKKEKKRSREDSELGQEMQSQKNRHKDDRKKRSSIYDSSDNSNNRKKARCSPNNFHNHGSHFHFTMQKHKDQAAQSTKPLCSTPVWMDILVQQEFEMDPRLSKEKFCSSSGTSITTAQEMTSRPTREMCHSPSRTEVVADEKSETAKSSSLSKKWFTAYRITRRQPRSDMIRKTNACNDDFCHGSYILYPHAQYLPEADIYALPYNYGHLSWLIIGLQQKYKKLDFGNSQTDAEADLKFIDMVIHQEHPPG</sequence>
<organism evidence="2">
    <name type="scientific">Fagus sylvatica</name>
    <name type="common">Beechnut</name>
    <dbReference type="NCBI Taxonomy" id="28930"/>
    <lineage>
        <taxon>Eukaryota</taxon>
        <taxon>Viridiplantae</taxon>
        <taxon>Streptophyta</taxon>
        <taxon>Embryophyta</taxon>
        <taxon>Tracheophyta</taxon>
        <taxon>Spermatophyta</taxon>
        <taxon>Magnoliopsida</taxon>
        <taxon>eudicotyledons</taxon>
        <taxon>Gunneridae</taxon>
        <taxon>Pentapetalae</taxon>
        <taxon>rosids</taxon>
        <taxon>fabids</taxon>
        <taxon>Fagales</taxon>
        <taxon>Fagaceae</taxon>
        <taxon>Fagus</taxon>
    </lineage>
</organism>
<feature type="compositionally biased region" description="Basic residues" evidence="1">
    <location>
        <begin position="23"/>
        <end position="44"/>
    </location>
</feature>
<gene>
    <name evidence="2" type="ORF">FSB_LOCUS55008</name>
</gene>
<name>A0A2N9INJ4_FAGSY</name>
<accession>A0A2N9INJ4</accession>
<reference evidence="2" key="1">
    <citation type="submission" date="2018-02" db="EMBL/GenBank/DDBJ databases">
        <authorList>
            <person name="Cohen D.B."/>
            <person name="Kent A.D."/>
        </authorList>
    </citation>
    <scope>NUCLEOTIDE SEQUENCE</scope>
</reference>
<proteinExistence type="predicted"/>
<feature type="region of interest" description="Disordered" evidence="1">
    <location>
        <begin position="144"/>
        <end position="168"/>
    </location>
</feature>
<feature type="compositionally biased region" description="Polar residues" evidence="1">
    <location>
        <begin position="145"/>
        <end position="161"/>
    </location>
</feature>
<evidence type="ECO:0000256" key="1">
    <source>
        <dbReference type="SAM" id="MobiDB-lite"/>
    </source>
</evidence>